<evidence type="ECO:0000256" key="1">
    <source>
        <dbReference type="SAM" id="Phobius"/>
    </source>
</evidence>
<sequence>MPKKTLKKLMPRQDQVLENKSMRLLSRWLHKADVWHFNRRYVSRAALIGLFCAFIPLPMQMVIAGIACIFVRANLPLSIVFVWITNPLTIAPIFYACYRLGAFILDIQAVDYSSQINWEWFQAQFHQIVEPLFLGSFIVGTFASALGYTVIDLLWRRHTVKRWHNRKKRSAKTSK</sequence>
<dbReference type="EMBL" id="CACSIO010000004">
    <property type="protein sequence ID" value="CAA0097414.1"/>
    <property type="molecule type" value="Genomic_DNA"/>
</dbReference>
<dbReference type="Pfam" id="PF09835">
    <property type="entry name" value="DUF2062"/>
    <property type="match status" value="1"/>
</dbReference>
<evidence type="ECO:0000313" key="3">
    <source>
        <dbReference type="EMBL" id="CAA0097414.1"/>
    </source>
</evidence>
<keyword evidence="1" id="KW-0472">Membrane</keyword>
<organism evidence="3 5">
    <name type="scientific">BD1-7 clade bacterium</name>
    <dbReference type="NCBI Taxonomy" id="2029982"/>
    <lineage>
        <taxon>Bacteria</taxon>
        <taxon>Pseudomonadati</taxon>
        <taxon>Pseudomonadota</taxon>
        <taxon>Gammaproteobacteria</taxon>
        <taxon>Cellvibrionales</taxon>
        <taxon>Spongiibacteraceae</taxon>
        <taxon>BD1-7 clade</taxon>
    </lineage>
</organism>
<reference evidence="3 5" key="1">
    <citation type="submission" date="2019-11" db="EMBL/GenBank/DDBJ databases">
        <authorList>
            <person name="Holert J."/>
        </authorList>
    </citation>
    <scope>NUCLEOTIDE SEQUENCE [LARGE SCALE GENOMIC DNA]</scope>
    <source>
        <strain evidence="3">SB11_3</strain>
    </source>
</reference>
<dbReference type="EMBL" id="CACSIO010000045">
    <property type="protein sequence ID" value="CAA0122732.1"/>
    <property type="molecule type" value="Genomic_DNA"/>
</dbReference>
<dbReference type="AlphaFoldDB" id="A0A5S9P2F8"/>
<feature type="transmembrane region" description="Helical" evidence="1">
    <location>
        <begin position="132"/>
        <end position="155"/>
    </location>
</feature>
<evidence type="ECO:0000259" key="2">
    <source>
        <dbReference type="Pfam" id="PF09835"/>
    </source>
</evidence>
<dbReference type="OrthoDB" id="9786029at2"/>
<evidence type="ECO:0000313" key="4">
    <source>
        <dbReference type="EMBL" id="CAA0122732.1"/>
    </source>
</evidence>
<keyword evidence="1" id="KW-0812">Transmembrane</keyword>
<gene>
    <name evidence="4" type="ORF">OPDIPICF_02661</name>
    <name evidence="3" type="ORF">OPDIPICF_04081</name>
</gene>
<feature type="domain" description="DUF2062" evidence="2">
    <location>
        <begin position="23"/>
        <end position="164"/>
    </location>
</feature>
<dbReference type="InterPro" id="IPR018639">
    <property type="entry name" value="DUF2062"/>
</dbReference>
<keyword evidence="5" id="KW-1185">Reference proteome</keyword>
<dbReference type="Proteomes" id="UP000441399">
    <property type="component" value="Unassembled WGS sequence"/>
</dbReference>
<dbReference type="PANTHER" id="PTHR40547:SF1">
    <property type="entry name" value="SLL0298 PROTEIN"/>
    <property type="match status" value="1"/>
</dbReference>
<name>A0A5S9P2F8_9GAMM</name>
<feature type="transmembrane region" description="Helical" evidence="1">
    <location>
        <begin position="45"/>
        <end position="73"/>
    </location>
</feature>
<protein>
    <recommendedName>
        <fullName evidence="2">DUF2062 domain-containing protein</fullName>
    </recommendedName>
</protein>
<proteinExistence type="predicted"/>
<dbReference type="PANTHER" id="PTHR40547">
    <property type="entry name" value="SLL0298 PROTEIN"/>
    <property type="match status" value="1"/>
</dbReference>
<keyword evidence="1" id="KW-1133">Transmembrane helix</keyword>
<accession>A0A5S9P2F8</accession>
<evidence type="ECO:0000313" key="5">
    <source>
        <dbReference type="Proteomes" id="UP000441399"/>
    </source>
</evidence>